<comment type="similarity">
    <text evidence="1">Belongs to the phD/YefM antitoxin family.</text>
</comment>
<accession>A0A1F6F1R7</accession>
<organism evidence="2 3">
    <name type="scientific">Candidatus Kaiserbacteria bacterium RIFCSPLOWO2_01_FULL_54_13</name>
    <dbReference type="NCBI Taxonomy" id="1798512"/>
    <lineage>
        <taxon>Bacteria</taxon>
        <taxon>Candidatus Kaiseribacteriota</taxon>
    </lineage>
</organism>
<dbReference type="STRING" id="1798512.A3A39_00890"/>
<evidence type="ECO:0000313" key="2">
    <source>
        <dbReference type="EMBL" id="OGG79809.1"/>
    </source>
</evidence>
<dbReference type="AlphaFoldDB" id="A0A1F6F1R7"/>
<protein>
    <recommendedName>
        <fullName evidence="4">Antitoxin</fullName>
    </recommendedName>
</protein>
<dbReference type="SUPFAM" id="SSF143120">
    <property type="entry name" value="YefM-like"/>
    <property type="match status" value="1"/>
</dbReference>
<dbReference type="EMBL" id="MFLZ01000018">
    <property type="protein sequence ID" value="OGG79809.1"/>
    <property type="molecule type" value="Genomic_DNA"/>
</dbReference>
<comment type="caution">
    <text evidence="2">The sequence shown here is derived from an EMBL/GenBank/DDBJ whole genome shotgun (WGS) entry which is preliminary data.</text>
</comment>
<reference evidence="2 3" key="1">
    <citation type="journal article" date="2016" name="Nat. Commun.">
        <title>Thousands of microbial genomes shed light on interconnected biogeochemical processes in an aquifer system.</title>
        <authorList>
            <person name="Anantharaman K."/>
            <person name="Brown C.T."/>
            <person name="Hug L.A."/>
            <person name="Sharon I."/>
            <person name="Castelle C.J."/>
            <person name="Probst A.J."/>
            <person name="Thomas B.C."/>
            <person name="Singh A."/>
            <person name="Wilkins M.J."/>
            <person name="Karaoz U."/>
            <person name="Brodie E.L."/>
            <person name="Williams K.H."/>
            <person name="Hubbard S.S."/>
            <person name="Banfield J.F."/>
        </authorList>
    </citation>
    <scope>NUCLEOTIDE SEQUENCE [LARGE SCALE GENOMIC DNA]</scope>
</reference>
<dbReference type="InterPro" id="IPR036165">
    <property type="entry name" value="YefM-like_sf"/>
</dbReference>
<sequence length="86" mass="9811">MSNLSFQKVEKTVGLSDFRASLATHLAKAREKPLIVSARRSEDSFIVLSVDAYNALVEVRENEIDSRELVRLVKANKGKKRIPWKR</sequence>
<proteinExistence type="inferred from homology"/>
<evidence type="ECO:0008006" key="4">
    <source>
        <dbReference type="Google" id="ProtNLM"/>
    </source>
</evidence>
<name>A0A1F6F1R7_9BACT</name>
<evidence type="ECO:0000256" key="1">
    <source>
        <dbReference type="ARBA" id="ARBA00009981"/>
    </source>
</evidence>
<gene>
    <name evidence="2" type="ORF">A3A39_00890</name>
</gene>
<dbReference type="Proteomes" id="UP000177372">
    <property type="component" value="Unassembled WGS sequence"/>
</dbReference>
<evidence type="ECO:0000313" key="3">
    <source>
        <dbReference type="Proteomes" id="UP000177372"/>
    </source>
</evidence>